<dbReference type="Proteomes" id="UP000824469">
    <property type="component" value="Unassembled WGS sequence"/>
</dbReference>
<feature type="non-terminal residue" evidence="1">
    <location>
        <position position="61"/>
    </location>
</feature>
<feature type="non-terminal residue" evidence="1">
    <location>
        <position position="1"/>
    </location>
</feature>
<organism evidence="1 2">
    <name type="scientific">Taxus chinensis</name>
    <name type="common">Chinese yew</name>
    <name type="synonym">Taxus wallichiana var. chinensis</name>
    <dbReference type="NCBI Taxonomy" id="29808"/>
    <lineage>
        <taxon>Eukaryota</taxon>
        <taxon>Viridiplantae</taxon>
        <taxon>Streptophyta</taxon>
        <taxon>Embryophyta</taxon>
        <taxon>Tracheophyta</taxon>
        <taxon>Spermatophyta</taxon>
        <taxon>Pinopsida</taxon>
        <taxon>Pinidae</taxon>
        <taxon>Conifers II</taxon>
        <taxon>Cupressales</taxon>
        <taxon>Taxaceae</taxon>
        <taxon>Taxus</taxon>
    </lineage>
</organism>
<comment type="caution">
    <text evidence="1">The sequence shown here is derived from an EMBL/GenBank/DDBJ whole genome shotgun (WGS) entry which is preliminary data.</text>
</comment>
<evidence type="ECO:0000313" key="1">
    <source>
        <dbReference type="EMBL" id="KAH9311312.1"/>
    </source>
</evidence>
<gene>
    <name evidence="1" type="ORF">KI387_026347</name>
</gene>
<dbReference type="AlphaFoldDB" id="A0AA38FUR2"/>
<name>A0AA38FUR2_TAXCH</name>
<dbReference type="EMBL" id="JAHRHJ020000006">
    <property type="protein sequence ID" value="KAH9311312.1"/>
    <property type="molecule type" value="Genomic_DNA"/>
</dbReference>
<protein>
    <submittedName>
        <fullName evidence="1">Uncharacterized protein</fullName>
    </submittedName>
</protein>
<evidence type="ECO:0000313" key="2">
    <source>
        <dbReference type="Proteomes" id="UP000824469"/>
    </source>
</evidence>
<keyword evidence="2" id="KW-1185">Reference proteome</keyword>
<reference evidence="1 2" key="1">
    <citation type="journal article" date="2021" name="Nat. Plants">
        <title>The Taxus genome provides insights into paclitaxel biosynthesis.</title>
        <authorList>
            <person name="Xiong X."/>
            <person name="Gou J."/>
            <person name="Liao Q."/>
            <person name="Li Y."/>
            <person name="Zhou Q."/>
            <person name="Bi G."/>
            <person name="Li C."/>
            <person name="Du R."/>
            <person name="Wang X."/>
            <person name="Sun T."/>
            <person name="Guo L."/>
            <person name="Liang H."/>
            <person name="Lu P."/>
            <person name="Wu Y."/>
            <person name="Zhang Z."/>
            <person name="Ro D.K."/>
            <person name="Shang Y."/>
            <person name="Huang S."/>
            <person name="Yan J."/>
        </authorList>
    </citation>
    <scope>NUCLEOTIDE SEQUENCE [LARGE SCALE GENOMIC DNA]</scope>
    <source>
        <strain evidence="1">Ta-2019</strain>
    </source>
</reference>
<proteinExistence type="predicted"/>
<accession>A0AA38FUR2</accession>
<sequence length="61" mass="7502">IEQEVRSEAVTDDVEYYRQMWEMVTIADIHWMPYRNYMVTENIAENLRGVERLRWITGHRT</sequence>